<reference evidence="1" key="2">
    <citation type="submission" date="2025-09" db="UniProtKB">
        <authorList>
            <consortium name="Ensembl"/>
        </authorList>
    </citation>
    <scope>IDENTIFICATION</scope>
</reference>
<dbReference type="PANTHER" id="PTHR19446">
    <property type="entry name" value="REVERSE TRANSCRIPTASES"/>
    <property type="match status" value="1"/>
</dbReference>
<dbReference type="AlphaFoldDB" id="A0A3B3XSG5"/>
<dbReference type="STRING" id="48701.ENSPMEP00000017875"/>
<dbReference type="Proteomes" id="UP000261480">
    <property type="component" value="Unplaced"/>
</dbReference>
<protein>
    <recommendedName>
        <fullName evidence="3">Reverse transcriptase domain-containing protein</fullName>
    </recommendedName>
</protein>
<keyword evidence="2" id="KW-1185">Reference proteome</keyword>
<name>A0A3B3XSG5_9TELE</name>
<dbReference type="Ensembl" id="ENSPMET00000026836.1">
    <property type="protein sequence ID" value="ENSPMEP00000017875.1"/>
    <property type="gene ID" value="ENSPMEG00000020772.1"/>
</dbReference>
<evidence type="ECO:0000313" key="2">
    <source>
        <dbReference type="Proteomes" id="UP000261480"/>
    </source>
</evidence>
<reference evidence="1" key="1">
    <citation type="submission" date="2025-08" db="UniProtKB">
        <authorList>
            <consortium name="Ensembl"/>
        </authorList>
    </citation>
    <scope>IDENTIFICATION</scope>
</reference>
<evidence type="ECO:0008006" key="3">
    <source>
        <dbReference type="Google" id="ProtNLM"/>
    </source>
</evidence>
<organism evidence="1 2">
    <name type="scientific">Poecilia mexicana</name>
    <dbReference type="NCBI Taxonomy" id="48701"/>
    <lineage>
        <taxon>Eukaryota</taxon>
        <taxon>Metazoa</taxon>
        <taxon>Chordata</taxon>
        <taxon>Craniata</taxon>
        <taxon>Vertebrata</taxon>
        <taxon>Euteleostomi</taxon>
        <taxon>Actinopterygii</taxon>
        <taxon>Neopterygii</taxon>
        <taxon>Teleostei</taxon>
        <taxon>Neoteleostei</taxon>
        <taxon>Acanthomorphata</taxon>
        <taxon>Ovalentaria</taxon>
        <taxon>Atherinomorphae</taxon>
        <taxon>Cyprinodontiformes</taxon>
        <taxon>Poeciliidae</taxon>
        <taxon>Poeciliinae</taxon>
        <taxon>Poecilia</taxon>
    </lineage>
</organism>
<evidence type="ECO:0000313" key="1">
    <source>
        <dbReference type="Ensembl" id="ENSPMEP00000017875.1"/>
    </source>
</evidence>
<proteinExistence type="predicted"/>
<sequence length="122" mass="13212">MDKSLGELYGLGKIGKSDVAIITLSEVQQAIVYLCENKATGSDSITAEHLKYASQKVAVLLAMFFSGFMTHGQLPDSSLSVTLVPVIKDKTSKVGSLNNYRPIVLASVISKFLEKILLVHIQ</sequence>
<accession>A0A3B3XSG5</accession>